<reference evidence="3" key="1">
    <citation type="submission" date="2023-10" db="EMBL/GenBank/DDBJ databases">
        <title>Genome assembly of Pristionchus species.</title>
        <authorList>
            <person name="Yoshida K."/>
            <person name="Sommer R.J."/>
        </authorList>
    </citation>
    <scope>NUCLEOTIDE SEQUENCE</scope>
    <source>
        <strain evidence="3">RS0144</strain>
    </source>
</reference>
<sequence length="467" mass="55587">MKYFHYILDSDSDDDIGWSKTKDLPQSRHSRSIRQLETIADVNQPSTSSAIFVEPPAKRIKLEQRDEEESEEEKTKRRRNIANWPEDILKMLIQYIPIDGRIKLRCMCRSLRDAVDAQPMMLNHEVDIRRLDETEIGLFVAQDEKEGQFVIANKKFTWNERPLLRTFREMRRGVVEWTRHHRNRMGRIKTAVRAMFKLSQLHKITISQVNLSNSFLRDINRVLSGQQIHSLCLECQLYEYDRPDLTLLNNVHGQSISIAVRLKDREPLPQIERFLADAKDKFSQIVIEVRQDSWKFHSTMHYRKSYEDYGFNNAALIKLMEGKTLNFIRFKFVCRFVRKDGIMGIIKFLRGLRSELPSRGFCVVIYREEAKGVYDSIKKLPHFGKVIPYTPFDMEMPARYERFPCHNTDEEYLEVRPVRQEESKPPLSEVRYWRKGNDDHVPYFVKRVDSNGRWDPFEQPRWKNRPI</sequence>
<dbReference type="InterPro" id="IPR001810">
    <property type="entry name" value="F-box_dom"/>
</dbReference>
<dbReference type="AlphaFoldDB" id="A0AAV5ULM5"/>
<evidence type="ECO:0000313" key="3">
    <source>
        <dbReference type="EMBL" id="GMT07213.1"/>
    </source>
</evidence>
<comment type="caution">
    <text evidence="3">The sequence shown here is derived from an EMBL/GenBank/DDBJ whole genome shotgun (WGS) entry which is preliminary data.</text>
</comment>
<proteinExistence type="predicted"/>
<feature type="domain" description="F-box" evidence="2">
    <location>
        <begin position="83"/>
        <end position="117"/>
    </location>
</feature>
<accession>A0AAV5ULM5</accession>
<feature type="region of interest" description="Disordered" evidence="1">
    <location>
        <begin position="9"/>
        <end position="50"/>
    </location>
</feature>
<protein>
    <recommendedName>
        <fullName evidence="2">F-box domain-containing protein</fullName>
    </recommendedName>
</protein>
<dbReference type="EMBL" id="BTSX01000006">
    <property type="protein sequence ID" value="GMT07213.1"/>
    <property type="molecule type" value="Genomic_DNA"/>
</dbReference>
<dbReference type="Pfam" id="PF00646">
    <property type="entry name" value="F-box"/>
    <property type="match status" value="1"/>
</dbReference>
<name>A0AAV5ULM5_9BILA</name>
<evidence type="ECO:0000256" key="1">
    <source>
        <dbReference type="SAM" id="MobiDB-lite"/>
    </source>
</evidence>
<evidence type="ECO:0000313" key="4">
    <source>
        <dbReference type="Proteomes" id="UP001432027"/>
    </source>
</evidence>
<evidence type="ECO:0000259" key="2">
    <source>
        <dbReference type="Pfam" id="PF00646"/>
    </source>
</evidence>
<dbReference type="Proteomes" id="UP001432027">
    <property type="component" value="Unassembled WGS sequence"/>
</dbReference>
<organism evidence="3 4">
    <name type="scientific">Pristionchus entomophagus</name>
    <dbReference type="NCBI Taxonomy" id="358040"/>
    <lineage>
        <taxon>Eukaryota</taxon>
        <taxon>Metazoa</taxon>
        <taxon>Ecdysozoa</taxon>
        <taxon>Nematoda</taxon>
        <taxon>Chromadorea</taxon>
        <taxon>Rhabditida</taxon>
        <taxon>Rhabditina</taxon>
        <taxon>Diplogasteromorpha</taxon>
        <taxon>Diplogasteroidea</taxon>
        <taxon>Neodiplogasteridae</taxon>
        <taxon>Pristionchus</taxon>
    </lineage>
</organism>
<gene>
    <name evidence="3" type="ORF">PENTCL1PPCAC_29387</name>
</gene>
<keyword evidence="4" id="KW-1185">Reference proteome</keyword>
<feature type="compositionally biased region" description="Polar residues" evidence="1">
    <location>
        <begin position="41"/>
        <end position="50"/>
    </location>
</feature>